<dbReference type="EMBL" id="JAVREK010000007">
    <property type="protein sequence ID" value="MDT0302331.1"/>
    <property type="molecule type" value="Genomic_DNA"/>
</dbReference>
<organism evidence="3 4">
    <name type="scientific">Streptomonospora wellingtoniae</name>
    <dbReference type="NCBI Taxonomy" id="3075544"/>
    <lineage>
        <taxon>Bacteria</taxon>
        <taxon>Bacillati</taxon>
        <taxon>Actinomycetota</taxon>
        <taxon>Actinomycetes</taxon>
        <taxon>Streptosporangiales</taxon>
        <taxon>Nocardiopsidaceae</taxon>
        <taxon>Streptomonospora</taxon>
    </lineage>
</organism>
<protein>
    <submittedName>
        <fullName evidence="3">Prolyl oligopeptidase family serine peptidase</fullName>
    </submittedName>
</protein>
<dbReference type="PANTHER" id="PTHR11731:SF193">
    <property type="entry name" value="DIPEPTIDYL PEPTIDASE 9"/>
    <property type="match status" value="1"/>
</dbReference>
<dbReference type="InterPro" id="IPR029058">
    <property type="entry name" value="AB_hydrolase_fold"/>
</dbReference>
<dbReference type="Gene3D" id="2.140.10.30">
    <property type="entry name" value="Dipeptidylpeptidase IV, N-terminal domain"/>
    <property type="match status" value="1"/>
</dbReference>
<dbReference type="SUPFAM" id="SSF53474">
    <property type="entry name" value="alpha/beta-Hydrolases"/>
    <property type="match status" value="1"/>
</dbReference>
<name>A0ABU2KSR4_9ACTN</name>
<evidence type="ECO:0000259" key="2">
    <source>
        <dbReference type="Pfam" id="PF00930"/>
    </source>
</evidence>
<evidence type="ECO:0000259" key="1">
    <source>
        <dbReference type="Pfam" id="PF00326"/>
    </source>
</evidence>
<gene>
    <name evidence="3" type="ORF">RM446_09435</name>
</gene>
<dbReference type="Pfam" id="PF00326">
    <property type="entry name" value="Peptidase_S9"/>
    <property type="match status" value="1"/>
</dbReference>
<comment type="caution">
    <text evidence="3">The sequence shown here is derived from an EMBL/GenBank/DDBJ whole genome shotgun (WGS) entry which is preliminary data.</text>
</comment>
<dbReference type="RefSeq" id="WP_311544805.1">
    <property type="nucleotide sequence ID" value="NZ_JAVREK010000007.1"/>
</dbReference>
<evidence type="ECO:0000313" key="4">
    <source>
        <dbReference type="Proteomes" id="UP001183226"/>
    </source>
</evidence>
<sequence>MSFPRQQARTRRFTIGVPRAFQVSPDGRRVTFLRGRNGEDAATCLWIRDLDEAAERVVADPRTIGADDEDLPAEERARRERLRETGAGIVSYTVDADFTRAVFTLSGRLYTADLAGGAAPSGVAAAVAPVVDPAVSPKGDAAAYVSGGALHVVGLDGGGDRVLAEPDGDGVAWGLAEFVAAEEMSRYRGLWWAPDGSAVLAARVDDSPVARWTISDPANPDAAARTMAYPAAGTPNADVRLAVLSLDGDGLAEPRWIDWDRDELPYLARAGWTGRGAGGGAPAGSGTGAPPEVVFTAQSRDQRTLALLRADPLTGKAVRELAETDATWVENMPGVPAFTASRELVWIGRGEQDGRRALLVGGRESGPPGGAYLRAVADVDGDRVLYSASPAGRPGEVGLWLLDTATGQTSAVEVPHEASGGGRPGGEGAVLSGRLGGGTLVVQRRGMDADGVRTVLMRGAESGGAPVVAGAVESFAPAPDLPVPNVRFWSAGERGVPSALVLPSWYDPDAEGTAARLPVLMDPYGGPHAQRVLRTRSAYLTSQWFADQGFAVVIADGRGTPGISVEWEQAVHGDLAGPVLEDQVAALHDAAARFGCLDLDRVAIRGWSFGGYLASLAVLRRPEVFHAAVAGAPVTDFSLYDTHYTERYLGTPQGRPEAYARSSVLEGWAGQNRPLMLIHGLADDNVVFAHTQRLSSALLAAGRAHTVLPLSGITHMASEETTAENLLLLQVEFLHRSLGSGPNPR</sequence>
<accession>A0ABU2KSR4</accession>
<reference evidence="4" key="1">
    <citation type="submission" date="2023-07" db="EMBL/GenBank/DDBJ databases">
        <title>30 novel species of actinomycetes from the DSMZ collection.</title>
        <authorList>
            <person name="Nouioui I."/>
        </authorList>
    </citation>
    <scope>NUCLEOTIDE SEQUENCE [LARGE SCALE GENOMIC DNA]</scope>
    <source>
        <strain evidence="4">DSM 45055</strain>
    </source>
</reference>
<feature type="domain" description="Peptidase S9 prolyl oligopeptidase catalytic" evidence="1">
    <location>
        <begin position="541"/>
        <end position="739"/>
    </location>
</feature>
<dbReference type="Pfam" id="PF00930">
    <property type="entry name" value="DPPIV_N"/>
    <property type="match status" value="1"/>
</dbReference>
<dbReference type="InterPro" id="IPR050278">
    <property type="entry name" value="Serine_Prot_S9B/DPPIV"/>
</dbReference>
<proteinExistence type="predicted"/>
<dbReference type="InterPro" id="IPR002469">
    <property type="entry name" value="Peptidase_S9B_N"/>
</dbReference>
<keyword evidence="4" id="KW-1185">Reference proteome</keyword>
<dbReference type="SUPFAM" id="SSF82171">
    <property type="entry name" value="DPP6 N-terminal domain-like"/>
    <property type="match status" value="1"/>
</dbReference>
<feature type="domain" description="Dipeptidylpeptidase IV N-terminal" evidence="2">
    <location>
        <begin position="127"/>
        <end position="353"/>
    </location>
</feature>
<dbReference type="InterPro" id="IPR001375">
    <property type="entry name" value="Peptidase_S9_cat"/>
</dbReference>
<evidence type="ECO:0000313" key="3">
    <source>
        <dbReference type="EMBL" id="MDT0302331.1"/>
    </source>
</evidence>
<dbReference type="PANTHER" id="PTHR11731">
    <property type="entry name" value="PROTEASE FAMILY S9B,C DIPEPTIDYL-PEPTIDASE IV-RELATED"/>
    <property type="match status" value="1"/>
</dbReference>
<dbReference type="Gene3D" id="3.40.50.1820">
    <property type="entry name" value="alpha/beta hydrolase"/>
    <property type="match status" value="1"/>
</dbReference>
<dbReference type="Proteomes" id="UP001183226">
    <property type="component" value="Unassembled WGS sequence"/>
</dbReference>